<comment type="subcellular location">
    <subcellularLocation>
        <location evidence="2">Membrane</location>
    </subcellularLocation>
</comment>
<feature type="domain" description="Histidine kinase" evidence="9">
    <location>
        <begin position="236"/>
        <end position="455"/>
    </location>
</feature>
<dbReference type="SUPFAM" id="SSF47384">
    <property type="entry name" value="Homodimeric domain of signal transducing histidine kinase"/>
    <property type="match status" value="1"/>
</dbReference>
<dbReference type="CDD" id="cd00075">
    <property type="entry name" value="HATPase"/>
    <property type="match status" value="1"/>
</dbReference>
<keyword evidence="8" id="KW-0812">Transmembrane</keyword>
<gene>
    <name evidence="10" type="primary">tcrY</name>
    <name evidence="10" type="ORF">ERS852526_01405</name>
</gene>
<dbReference type="SMART" id="SM00387">
    <property type="entry name" value="HATPase_c"/>
    <property type="match status" value="1"/>
</dbReference>
<dbReference type="GO" id="GO:0000155">
    <property type="term" value="F:phosphorelay sensor kinase activity"/>
    <property type="evidence" value="ECO:0007669"/>
    <property type="project" value="InterPro"/>
</dbReference>
<dbReference type="SUPFAM" id="SSF55874">
    <property type="entry name" value="ATPase domain of HSP90 chaperone/DNA topoisomerase II/histidine kinase"/>
    <property type="match status" value="1"/>
</dbReference>
<dbReference type="Pfam" id="PF02518">
    <property type="entry name" value="HATPase_c"/>
    <property type="match status" value="1"/>
</dbReference>
<dbReference type="PANTHER" id="PTHR45453:SF1">
    <property type="entry name" value="PHOSPHATE REGULON SENSOR PROTEIN PHOR"/>
    <property type="match status" value="1"/>
</dbReference>
<organism evidence="10 11">
    <name type="scientific">Dorea longicatena</name>
    <dbReference type="NCBI Taxonomy" id="88431"/>
    <lineage>
        <taxon>Bacteria</taxon>
        <taxon>Bacillati</taxon>
        <taxon>Bacillota</taxon>
        <taxon>Clostridia</taxon>
        <taxon>Lachnospirales</taxon>
        <taxon>Lachnospiraceae</taxon>
        <taxon>Dorea</taxon>
    </lineage>
</organism>
<dbReference type="GO" id="GO:0005886">
    <property type="term" value="C:plasma membrane"/>
    <property type="evidence" value="ECO:0007669"/>
    <property type="project" value="TreeGrafter"/>
</dbReference>
<dbReference type="PROSITE" id="PS50109">
    <property type="entry name" value="HIS_KIN"/>
    <property type="match status" value="1"/>
</dbReference>
<dbReference type="EC" id="2.7.13.3" evidence="3"/>
<comment type="catalytic activity">
    <reaction evidence="1">
        <text>ATP + protein L-histidine = ADP + protein N-phospho-L-histidine.</text>
        <dbReference type="EC" id="2.7.13.3"/>
    </reaction>
</comment>
<evidence type="ECO:0000313" key="10">
    <source>
        <dbReference type="EMBL" id="CUP55151.1"/>
    </source>
</evidence>
<dbReference type="GO" id="GO:0016036">
    <property type="term" value="P:cellular response to phosphate starvation"/>
    <property type="evidence" value="ECO:0007669"/>
    <property type="project" value="TreeGrafter"/>
</dbReference>
<dbReference type="GO" id="GO:0004721">
    <property type="term" value="F:phosphoprotein phosphatase activity"/>
    <property type="evidence" value="ECO:0007669"/>
    <property type="project" value="TreeGrafter"/>
</dbReference>
<keyword evidence="7" id="KW-0902">Two-component regulatory system</keyword>
<proteinExistence type="predicted"/>
<evidence type="ECO:0000256" key="1">
    <source>
        <dbReference type="ARBA" id="ARBA00000085"/>
    </source>
</evidence>
<dbReference type="Proteomes" id="UP000095485">
    <property type="component" value="Unassembled WGS sequence"/>
</dbReference>
<dbReference type="InterPro" id="IPR036097">
    <property type="entry name" value="HisK_dim/P_sf"/>
</dbReference>
<dbReference type="Gene3D" id="1.10.287.130">
    <property type="match status" value="1"/>
</dbReference>
<evidence type="ECO:0000256" key="4">
    <source>
        <dbReference type="ARBA" id="ARBA00022553"/>
    </source>
</evidence>
<feature type="transmembrane region" description="Helical" evidence="8">
    <location>
        <begin position="12"/>
        <end position="38"/>
    </location>
</feature>
<dbReference type="InterPro" id="IPR003594">
    <property type="entry name" value="HATPase_dom"/>
</dbReference>
<keyword evidence="8" id="KW-0472">Membrane</keyword>
<dbReference type="OrthoDB" id="368131at2"/>
<keyword evidence="8" id="KW-1133">Transmembrane helix</keyword>
<evidence type="ECO:0000256" key="3">
    <source>
        <dbReference type="ARBA" id="ARBA00012438"/>
    </source>
</evidence>
<dbReference type="InterPro" id="IPR005467">
    <property type="entry name" value="His_kinase_dom"/>
</dbReference>
<reference evidence="10 11" key="1">
    <citation type="submission" date="2015-09" db="EMBL/GenBank/DDBJ databases">
        <authorList>
            <consortium name="Pathogen Informatics"/>
        </authorList>
    </citation>
    <scope>NUCLEOTIDE SEQUENCE [LARGE SCALE GENOMIC DNA]</scope>
    <source>
        <strain evidence="10 11">2789STDY5834914</strain>
    </source>
</reference>
<protein>
    <recommendedName>
        <fullName evidence="3">histidine kinase</fullName>
        <ecNumber evidence="3">2.7.13.3</ecNumber>
    </recommendedName>
</protein>
<evidence type="ECO:0000313" key="11">
    <source>
        <dbReference type="Proteomes" id="UP000095485"/>
    </source>
</evidence>
<accession>A0A174P6L7</accession>
<evidence type="ECO:0000259" key="9">
    <source>
        <dbReference type="PROSITE" id="PS50109"/>
    </source>
</evidence>
<name>A0A174P6L7_9FIRM</name>
<evidence type="ECO:0000256" key="6">
    <source>
        <dbReference type="ARBA" id="ARBA00022777"/>
    </source>
</evidence>
<evidence type="ECO:0000256" key="5">
    <source>
        <dbReference type="ARBA" id="ARBA00022679"/>
    </source>
</evidence>
<dbReference type="SMART" id="SM00388">
    <property type="entry name" value="HisKA"/>
    <property type="match status" value="1"/>
</dbReference>
<dbReference type="Pfam" id="PF00512">
    <property type="entry name" value="HisKA"/>
    <property type="match status" value="1"/>
</dbReference>
<dbReference type="PANTHER" id="PTHR45453">
    <property type="entry name" value="PHOSPHATE REGULON SENSOR PROTEIN PHOR"/>
    <property type="match status" value="1"/>
</dbReference>
<dbReference type="CDD" id="cd00082">
    <property type="entry name" value="HisKA"/>
    <property type="match status" value="1"/>
</dbReference>
<feature type="transmembrane region" description="Helical" evidence="8">
    <location>
        <begin position="151"/>
        <end position="175"/>
    </location>
</feature>
<dbReference type="AlphaFoldDB" id="A0A174P6L7"/>
<dbReference type="GeneID" id="96228702"/>
<dbReference type="RefSeq" id="WP_055056066.1">
    <property type="nucleotide sequence ID" value="NZ_CZAY01000009.1"/>
</dbReference>
<evidence type="ECO:0000256" key="8">
    <source>
        <dbReference type="SAM" id="Phobius"/>
    </source>
</evidence>
<keyword evidence="4" id="KW-0597">Phosphoprotein</keyword>
<keyword evidence="5 10" id="KW-0808">Transferase</keyword>
<dbReference type="InterPro" id="IPR003661">
    <property type="entry name" value="HisK_dim/P_dom"/>
</dbReference>
<dbReference type="InterPro" id="IPR050351">
    <property type="entry name" value="BphY/WalK/GraS-like"/>
</dbReference>
<evidence type="ECO:0000256" key="2">
    <source>
        <dbReference type="ARBA" id="ARBA00004370"/>
    </source>
</evidence>
<sequence length="464" mass="52459">MKLAKRFFKKYLLSTLIILILFFVLNIILICGTLLMAWNNSTDPDIPVQTISKNITLNVDGTISSTDYIENILKNKSAWAMILNEQGNVIWEKFLPEELPRTYSNLQIAKFSRWYLQEYPVFIQEHSAGLLVIGCEPNSITKYNFSIDINYIHSLIVGIFLMICFNILLIFILFWRNTHKIEKSIVPIIDGIDSIAQGKPITLSETGELSSINAELNKAGKHLLQKEQARAEWINGVSHDVRTPLSIILGYASEIEKNEDASQPVQLQASIIRKQSEKLRSLIADLNLTSRLEYSMQPLIKTSFSPVEIARQVIIGFMNGPIDNKYSFDFHSSSDMIPVLIKGDTELFSRMLSNLIQNCINHNPHGCEITVEILKENDTCIISVIDNGGGMTSTQIEKMNSGIFPNNMYNSNGESVHGFGLKLVYQILTAHNGNIKYENILPHGLKVILEIPIEHIDPYEEKIS</sequence>
<keyword evidence="6 10" id="KW-0418">Kinase</keyword>
<dbReference type="InterPro" id="IPR036890">
    <property type="entry name" value="HATPase_C_sf"/>
</dbReference>
<evidence type="ECO:0000256" key="7">
    <source>
        <dbReference type="ARBA" id="ARBA00023012"/>
    </source>
</evidence>
<dbReference type="EMBL" id="CZAY01000009">
    <property type="protein sequence ID" value="CUP55151.1"/>
    <property type="molecule type" value="Genomic_DNA"/>
</dbReference>
<dbReference type="Gene3D" id="3.30.565.10">
    <property type="entry name" value="Histidine kinase-like ATPase, C-terminal domain"/>
    <property type="match status" value="1"/>
</dbReference>